<accession>D4H5X0</accession>
<dbReference type="GO" id="GO:0000155">
    <property type="term" value="F:phosphorelay sensor kinase activity"/>
    <property type="evidence" value="ECO:0007669"/>
    <property type="project" value="InterPro"/>
</dbReference>
<dbReference type="InterPro" id="IPR004358">
    <property type="entry name" value="Sig_transdc_His_kin-like_C"/>
</dbReference>
<dbReference type="EC" id="2.7.13.3" evidence="2"/>
<dbReference type="Proteomes" id="UP000002012">
    <property type="component" value="Chromosome"/>
</dbReference>
<dbReference type="Gene3D" id="3.30.565.10">
    <property type="entry name" value="Histidine kinase-like ATPase, C-terminal domain"/>
    <property type="match status" value="1"/>
</dbReference>
<evidence type="ECO:0000313" key="8">
    <source>
        <dbReference type="EMBL" id="ADD69561.1"/>
    </source>
</evidence>
<dbReference type="SUPFAM" id="SSF55874">
    <property type="entry name" value="ATPase domain of HSP90 chaperone/DNA topoisomerase II/histidine kinase"/>
    <property type="match status" value="1"/>
</dbReference>
<proteinExistence type="predicted"/>
<comment type="catalytic activity">
    <reaction evidence="1">
        <text>ATP + protein L-histidine = ADP + protein N-phospho-L-histidine.</text>
        <dbReference type="EC" id="2.7.13.3"/>
    </reaction>
</comment>
<keyword evidence="3" id="KW-0597">Phosphoprotein</keyword>
<evidence type="ECO:0000256" key="3">
    <source>
        <dbReference type="ARBA" id="ARBA00022553"/>
    </source>
</evidence>
<dbReference type="STRING" id="522772.Dacet_2810"/>
<organism evidence="8 9">
    <name type="scientific">Denitrovibrio acetiphilus (strain DSM 12809 / NBRC 114555 / N2460)</name>
    <dbReference type="NCBI Taxonomy" id="522772"/>
    <lineage>
        <taxon>Bacteria</taxon>
        <taxon>Pseudomonadati</taxon>
        <taxon>Deferribacterota</taxon>
        <taxon>Deferribacteres</taxon>
        <taxon>Deferribacterales</taxon>
        <taxon>Geovibrionaceae</taxon>
        <taxon>Denitrovibrio</taxon>
    </lineage>
</organism>
<dbReference type="PROSITE" id="PS50109">
    <property type="entry name" value="HIS_KIN"/>
    <property type="match status" value="1"/>
</dbReference>
<dbReference type="PANTHER" id="PTHR43711">
    <property type="entry name" value="TWO-COMPONENT HISTIDINE KINASE"/>
    <property type="match status" value="1"/>
</dbReference>
<evidence type="ECO:0000313" key="9">
    <source>
        <dbReference type="Proteomes" id="UP000002012"/>
    </source>
</evidence>
<feature type="domain" description="Histidine kinase" evidence="7">
    <location>
        <begin position="278"/>
        <end position="484"/>
    </location>
</feature>
<dbReference type="KEGG" id="dap:Dacet_2810"/>
<evidence type="ECO:0000256" key="6">
    <source>
        <dbReference type="ARBA" id="ARBA00023012"/>
    </source>
</evidence>
<evidence type="ECO:0000256" key="1">
    <source>
        <dbReference type="ARBA" id="ARBA00000085"/>
    </source>
</evidence>
<dbReference type="Pfam" id="PF00512">
    <property type="entry name" value="HisKA"/>
    <property type="match status" value="1"/>
</dbReference>
<dbReference type="eggNOG" id="COG4191">
    <property type="taxonomic scope" value="Bacteria"/>
</dbReference>
<dbReference type="EMBL" id="CP001968">
    <property type="protein sequence ID" value="ADD69561.1"/>
    <property type="molecule type" value="Genomic_DNA"/>
</dbReference>
<dbReference type="CDD" id="cd00082">
    <property type="entry name" value="HisKA"/>
    <property type="match status" value="1"/>
</dbReference>
<evidence type="ECO:0000256" key="5">
    <source>
        <dbReference type="ARBA" id="ARBA00022777"/>
    </source>
</evidence>
<name>D4H5X0_DENA2</name>
<dbReference type="Pfam" id="PF02518">
    <property type="entry name" value="HATPase_c"/>
    <property type="match status" value="1"/>
</dbReference>
<dbReference type="SUPFAM" id="SSF47384">
    <property type="entry name" value="Homodimeric domain of signal transducing histidine kinase"/>
    <property type="match status" value="1"/>
</dbReference>
<dbReference type="InterPro" id="IPR050736">
    <property type="entry name" value="Sensor_HK_Regulatory"/>
</dbReference>
<dbReference type="HOGENOM" id="CLU_018526_0_0_0"/>
<evidence type="ECO:0000256" key="4">
    <source>
        <dbReference type="ARBA" id="ARBA00022679"/>
    </source>
</evidence>
<keyword evidence="4" id="KW-0808">Transferase</keyword>
<reference evidence="8 9" key="1">
    <citation type="journal article" date="2010" name="Stand. Genomic Sci.">
        <title>Complete genome sequence of Denitrovibrio acetiphilus type strain (N2460).</title>
        <authorList>
            <person name="Kiss H."/>
            <person name="Lang E."/>
            <person name="Lapidus A."/>
            <person name="Copeland A."/>
            <person name="Nolan M."/>
            <person name="Glavina Del Rio T."/>
            <person name="Chen F."/>
            <person name="Lucas S."/>
            <person name="Tice H."/>
            <person name="Cheng J.F."/>
            <person name="Han C."/>
            <person name="Goodwin L."/>
            <person name="Pitluck S."/>
            <person name="Liolios K."/>
            <person name="Pati A."/>
            <person name="Ivanova N."/>
            <person name="Mavromatis K."/>
            <person name="Chen A."/>
            <person name="Palaniappan K."/>
            <person name="Land M."/>
            <person name="Hauser L."/>
            <person name="Chang Y.J."/>
            <person name="Jeffries C.D."/>
            <person name="Detter J.C."/>
            <person name="Brettin T."/>
            <person name="Spring S."/>
            <person name="Rohde M."/>
            <person name="Goker M."/>
            <person name="Woyke T."/>
            <person name="Bristow J."/>
            <person name="Eisen J.A."/>
            <person name="Markowitz V."/>
            <person name="Hugenholtz P."/>
            <person name="Kyrpides N.C."/>
            <person name="Klenk H.P."/>
        </authorList>
    </citation>
    <scope>NUCLEOTIDE SEQUENCE [LARGE SCALE GENOMIC DNA]</scope>
    <source>
        <strain evidence="9">DSM 12809 / NBRC 114555 / N2460</strain>
    </source>
</reference>
<dbReference type="InParanoid" id="D4H5X0"/>
<dbReference type="OrthoDB" id="9760427at2"/>
<keyword evidence="6" id="KW-0902">Two-component regulatory system</keyword>
<keyword evidence="9" id="KW-1185">Reference proteome</keyword>
<dbReference type="Gene3D" id="1.10.287.130">
    <property type="match status" value="1"/>
</dbReference>
<evidence type="ECO:0000256" key="2">
    <source>
        <dbReference type="ARBA" id="ARBA00012438"/>
    </source>
</evidence>
<dbReference type="Gene3D" id="3.30.450.40">
    <property type="match status" value="1"/>
</dbReference>
<dbReference type="RefSeq" id="WP_013012051.1">
    <property type="nucleotide sequence ID" value="NC_013943.1"/>
</dbReference>
<protein>
    <recommendedName>
        <fullName evidence="2">histidine kinase</fullName>
        <ecNumber evidence="2">2.7.13.3</ecNumber>
    </recommendedName>
</protein>
<dbReference type="InterPro" id="IPR036097">
    <property type="entry name" value="HisK_dim/P_sf"/>
</dbReference>
<dbReference type="SMART" id="SM00387">
    <property type="entry name" value="HATPase_c"/>
    <property type="match status" value="1"/>
</dbReference>
<dbReference type="InterPro" id="IPR005467">
    <property type="entry name" value="His_kinase_dom"/>
</dbReference>
<dbReference type="InterPro" id="IPR029016">
    <property type="entry name" value="GAF-like_dom_sf"/>
</dbReference>
<dbReference type="PANTHER" id="PTHR43711:SF1">
    <property type="entry name" value="HISTIDINE KINASE 1"/>
    <property type="match status" value="1"/>
</dbReference>
<sequence length="484" mass="53646">MSSVAEDLYQLMEETLGCKLFGMHVMHGDRAVLEYGTQGECAQELDIPGSCFRIKIFPEHEITPNEKEIEHIRKIFNIFSGIYSDAAGRAFCGAEILETITSKKAIDEVMRQLINVLVTRGGFCRAGIMFLNEALLELRGVIYADGAGKISPNGFKNVKLTFETKNDLSDIMFYDRTDIVKADKNNGLESIKEYFCSEVMVTGLGIGDRPIGILLACKDHYSESDKEALLLYGNICSLSIEFSRTVKQLELTMADLSHLRKTAMNAENLVKMGRLSATVAHELKNPLVAIGGFTKRMEQTAVNPQTKNYIKIVQLEVHRLERIVGDILMYSRRVDLEISEFSLSSLVSEVIEFVRGCLCFSIIEVTVRVNPELKVHADRDRLRQVLMNLISNSVQEMTEGGELTVEASESERHVTLSVTDTGEGIPVDKREKIFEPFYTLKKTGTGLGLPLCKKIMAAHGGDIVVGDSGTGAGAVFTLILPKRG</sequence>
<dbReference type="InterPro" id="IPR036890">
    <property type="entry name" value="HATPase_C_sf"/>
</dbReference>
<dbReference type="SMART" id="SM00388">
    <property type="entry name" value="HisKA"/>
    <property type="match status" value="1"/>
</dbReference>
<dbReference type="InterPro" id="IPR003661">
    <property type="entry name" value="HisK_dim/P_dom"/>
</dbReference>
<dbReference type="PaxDb" id="522772-Dacet_2810"/>
<dbReference type="AlphaFoldDB" id="D4H5X0"/>
<dbReference type="PRINTS" id="PR00344">
    <property type="entry name" value="BCTRLSENSOR"/>
</dbReference>
<dbReference type="InterPro" id="IPR003594">
    <property type="entry name" value="HATPase_dom"/>
</dbReference>
<gene>
    <name evidence="8" type="ordered locus">Dacet_2810</name>
</gene>
<keyword evidence="5 8" id="KW-0418">Kinase</keyword>
<evidence type="ECO:0000259" key="7">
    <source>
        <dbReference type="PROSITE" id="PS50109"/>
    </source>
</evidence>